<sequence length="98" mass="10280">MATASISRRDIVSRTLAAVLGGYAFTWGLVAFGMAAMVAADMEFHDAEHLSAIIGFLVFLIIFLAAFAARNINRVWLVLVAGAVILAAAATGIQSLVV</sequence>
<dbReference type="OrthoDB" id="8759770at2"/>
<evidence type="ECO:0000313" key="2">
    <source>
        <dbReference type="EMBL" id="OFA00050.1"/>
    </source>
</evidence>
<reference evidence="3" key="1">
    <citation type="journal article" date="2016" name="Front. Microbiol.">
        <title>Molecular Keys to the Janthinobacterium and Duganella spp. Interaction with the Plant Pathogen Fusarium graminearum.</title>
        <authorList>
            <person name="Haack F.S."/>
            <person name="Poehlein A."/>
            <person name="Kroger C."/>
            <person name="Voigt C.A."/>
            <person name="Piepenbring M."/>
            <person name="Bode H.B."/>
            <person name="Daniel R."/>
            <person name="Schafer W."/>
            <person name="Streit W.R."/>
        </authorList>
    </citation>
    <scope>NUCLEOTIDE SEQUENCE [LARGE SCALE GENOMIC DNA]</scope>
    <source>
        <strain evidence="3">T54</strain>
    </source>
</reference>
<dbReference type="AlphaFoldDB" id="A0A1E7WLZ2"/>
<keyword evidence="1" id="KW-1133">Transmembrane helix</keyword>
<comment type="caution">
    <text evidence="2">The sequence shown here is derived from an EMBL/GenBank/DDBJ whole genome shotgun (WGS) entry which is preliminary data.</text>
</comment>
<protein>
    <recommendedName>
        <fullName evidence="4">Iron uptake protein</fullName>
    </recommendedName>
</protein>
<evidence type="ECO:0000256" key="1">
    <source>
        <dbReference type="SAM" id="Phobius"/>
    </source>
</evidence>
<proteinExistence type="predicted"/>
<feature type="transmembrane region" description="Helical" evidence="1">
    <location>
        <begin position="50"/>
        <end position="69"/>
    </location>
</feature>
<dbReference type="PATRIC" id="fig|762836.4.peg.2592"/>
<feature type="transmembrane region" description="Helical" evidence="1">
    <location>
        <begin position="76"/>
        <end position="97"/>
    </location>
</feature>
<evidence type="ECO:0008006" key="4">
    <source>
        <dbReference type="Google" id="ProtNLM"/>
    </source>
</evidence>
<accession>A0A1E7WLZ2</accession>
<organism evidence="2 3">
    <name type="scientific">Duganella phyllosphaerae</name>
    <dbReference type="NCBI Taxonomy" id="762836"/>
    <lineage>
        <taxon>Bacteria</taxon>
        <taxon>Pseudomonadati</taxon>
        <taxon>Pseudomonadota</taxon>
        <taxon>Betaproteobacteria</taxon>
        <taxon>Burkholderiales</taxon>
        <taxon>Oxalobacteraceae</taxon>
        <taxon>Telluria group</taxon>
        <taxon>Duganella</taxon>
    </lineage>
</organism>
<keyword evidence="3" id="KW-1185">Reference proteome</keyword>
<name>A0A1E7WLZ2_9BURK</name>
<keyword evidence="1" id="KW-0812">Transmembrane</keyword>
<keyword evidence="1" id="KW-0472">Membrane</keyword>
<dbReference type="Proteomes" id="UP000175989">
    <property type="component" value="Unassembled WGS sequence"/>
</dbReference>
<evidence type="ECO:0000313" key="3">
    <source>
        <dbReference type="Proteomes" id="UP000175989"/>
    </source>
</evidence>
<feature type="transmembrane region" description="Helical" evidence="1">
    <location>
        <begin position="16"/>
        <end position="38"/>
    </location>
</feature>
<gene>
    <name evidence="2" type="ORF">DUPY_25160</name>
</gene>
<dbReference type="RefSeq" id="WP_070248527.1">
    <property type="nucleotide sequence ID" value="NZ_LROM01000085.1"/>
</dbReference>
<dbReference type="EMBL" id="LROM01000085">
    <property type="protein sequence ID" value="OFA00050.1"/>
    <property type="molecule type" value="Genomic_DNA"/>
</dbReference>